<dbReference type="Proteomes" id="UP000494216">
    <property type="component" value="Unassembled WGS sequence"/>
</dbReference>
<gene>
    <name evidence="2" type="ORF">METHB2_590013</name>
</gene>
<keyword evidence="1" id="KW-0175">Coiled coil</keyword>
<sequence length="238" mass="25205">MPTIVFASSKGGAGKTTAAVILASELARQGAAKGINIALIDADPNQHSAAWANKEGCPENIKLFENATEESILDAIDEAESNAGFVLVDLEGVASSAVIGAVSRADLVVIPCQPSQNDAKEAVKTIKTIQYSARVAGRTIPFAVLFTRLSAAIITKTGKHLAAEFDGAGIDLFECSLIDREAFKSVFSYGGTVNSLEGSNKREQESIKKASNNAKIFAEEIKRKLKNHIDQKKRAANG</sequence>
<dbReference type="Gene3D" id="3.40.50.300">
    <property type="entry name" value="P-loop containing nucleotide triphosphate hydrolases"/>
    <property type="match status" value="1"/>
</dbReference>
<proteinExistence type="predicted"/>
<dbReference type="SUPFAM" id="SSF52540">
    <property type="entry name" value="P-loop containing nucleoside triphosphate hydrolases"/>
    <property type="match status" value="1"/>
</dbReference>
<dbReference type="RefSeq" id="WP_174626895.1">
    <property type="nucleotide sequence ID" value="NZ_CADCXN010000090.1"/>
</dbReference>
<accession>A0A8S0YAK5</accession>
<dbReference type="PANTHER" id="PTHR13696">
    <property type="entry name" value="P-LOOP CONTAINING NUCLEOSIDE TRIPHOSPHATE HYDROLASE"/>
    <property type="match status" value="1"/>
</dbReference>
<evidence type="ECO:0000313" key="3">
    <source>
        <dbReference type="Proteomes" id="UP000494216"/>
    </source>
</evidence>
<dbReference type="AlphaFoldDB" id="A0A8S0YAK5"/>
<evidence type="ECO:0000256" key="1">
    <source>
        <dbReference type="SAM" id="Coils"/>
    </source>
</evidence>
<dbReference type="InterPro" id="IPR050678">
    <property type="entry name" value="DNA_Partitioning_ATPase"/>
</dbReference>
<dbReference type="InterPro" id="IPR027417">
    <property type="entry name" value="P-loop_NTPase"/>
</dbReference>
<dbReference type="Pfam" id="PF07015">
    <property type="entry name" value="VirC1"/>
    <property type="match status" value="1"/>
</dbReference>
<dbReference type="PIRSF" id="PIRSF009320">
    <property type="entry name" value="Nuc_binding_HP_1000"/>
    <property type="match status" value="1"/>
</dbReference>
<dbReference type="PANTHER" id="PTHR13696:SF96">
    <property type="entry name" value="COBQ_COBB_MIND_PARA NUCLEOTIDE BINDING DOMAIN-CONTAINING PROTEIN"/>
    <property type="match status" value="1"/>
</dbReference>
<dbReference type="InterPro" id="IPR009744">
    <property type="entry name" value="VirC1"/>
</dbReference>
<keyword evidence="3" id="KW-1185">Reference proteome</keyword>
<feature type="coiled-coil region" evidence="1">
    <location>
        <begin position="193"/>
        <end position="238"/>
    </location>
</feature>
<reference evidence="2 3" key="1">
    <citation type="submission" date="2020-02" db="EMBL/GenBank/DDBJ databases">
        <authorList>
            <person name="Hogendoorn C."/>
        </authorList>
    </citation>
    <scope>NUCLEOTIDE SEQUENCE [LARGE SCALE GENOMIC DNA]</scope>
    <source>
        <strain evidence="2">METHB21</strain>
    </source>
</reference>
<name>A0A8S0YAK5_9GAMM</name>
<dbReference type="CDD" id="cd02042">
    <property type="entry name" value="ParAB_family"/>
    <property type="match status" value="1"/>
</dbReference>
<dbReference type="EMBL" id="CADCXN010000090">
    <property type="protein sequence ID" value="CAA9892097.1"/>
    <property type="molecule type" value="Genomic_DNA"/>
</dbReference>
<organism evidence="2 3">
    <name type="scientific">Candidatus Methylobacter favarea</name>
    <dbReference type="NCBI Taxonomy" id="2707345"/>
    <lineage>
        <taxon>Bacteria</taxon>
        <taxon>Pseudomonadati</taxon>
        <taxon>Pseudomonadota</taxon>
        <taxon>Gammaproteobacteria</taxon>
        <taxon>Methylococcales</taxon>
        <taxon>Methylococcaceae</taxon>
        <taxon>Methylobacter</taxon>
    </lineage>
</organism>
<comment type="caution">
    <text evidence="2">The sequence shown here is derived from an EMBL/GenBank/DDBJ whole genome shotgun (WGS) entry which is preliminary data.</text>
</comment>
<evidence type="ECO:0000313" key="2">
    <source>
        <dbReference type="EMBL" id="CAA9892097.1"/>
    </source>
</evidence>
<protein>
    <submittedName>
        <fullName evidence="2">Chromosome (Plasmid) partitioning protein ParA</fullName>
    </submittedName>
</protein>